<name>A0A143DGT2_9PROT</name>
<keyword evidence="8 12" id="KW-0653">Protein transport</keyword>
<evidence type="ECO:0000256" key="15">
    <source>
        <dbReference type="SAM" id="SignalP"/>
    </source>
</evidence>
<evidence type="ECO:0000256" key="13">
    <source>
        <dbReference type="SAM" id="MobiDB-lite"/>
    </source>
</evidence>
<evidence type="ECO:0000256" key="12">
    <source>
        <dbReference type="RuleBase" id="RU004057"/>
    </source>
</evidence>
<dbReference type="PANTHER" id="PTHR30625:SF16">
    <property type="entry name" value="BIOPOLYMER TRANSPORT PROTEIN EXBB"/>
    <property type="match status" value="1"/>
</dbReference>
<evidence type="ECO:0000256" key="14">
    <source>
        <dbReference type="SAM" id="Phobius"/>
    </source>
</evidence>
<evidence type="ECO:0000256" key="11">
    <source>
        <dbReference type="ARBA" id="ARBA00024816"/>
    </source>
</evidence>
<evidence type="ECO:0000256" key="9">
    <source>
        <dbReference type="ARBA" id="ARBA00022989"/>
    </source>
</evidence>
<feature type="transmembrane region" description="Helical" evidence="14">
    <location>
        <begin position="177"/>
        <end position="200"/>
    </location>
</feature>
<keyword evidence="6" id="KW-0997">Cell inner membrane</keyword>
<dbReference type="InterPro" id="IPR014164">
    <property type="entry name" value="TonB_ExbB_1"/>
</dbReference>
<dbReference type="PANTHER" id="PTHR30625">
    <property type="entry name" value="PROTEIN TOLQ"/>
    <property type="match status" value="1"/>
</dbReference>
<dbReference type="GO" id="GO:0017038">
    <property type="term" value="P:protein import"/>
    <property type="evidence" value="ECO:0007669"/>
    <property type="project" value="TreeGrafter"/>
</dbReference>
<evidence type="ECO:0000313" key="18">
    <source>
        <dbReference type="Proteomes" id="UP000076066"/>
    </source>
</evidence>
<dbReference type="AlphaFoldDB" id="A0A143DGT2"/>
<keyword evidence="18" id="KW-1185">Reference proteome</keyword>
<evidence type="ECO:0000256" key="10">
    <source>
        <dbReference type="ARBA" id="ARBA00023136"/>
    </source>
</evidence>
<dbReference type="KEGG" id="hjo:AY555_09395"/>
<evidence type="ECO:0000256" key="1">
    <source>
        <dbReference type="ARBA" id="ARBA00004429"/>
    </source>
</evidence>
<dbReference type="OrthoDB" id="9805133at2"/>
<feature type="domain" description="MotA/TolQ/ExbB proton channel" evidence="16">
    <location>
        <begin position="153"/>
        <end position="249"/>
    </location>
</feature>
<dbReference type="NCBIfam" id="TIGR02797">
    <property type="entry name" value="exbB"/>
    <property type="match status" value="1"/>
</dbReference>
<evidence type="ECO:0000256" key="7">
    <source>
        <dbReference type="ARBA" id="ARBA00022692"/>
    </source>
</evidence>
<accession>A0A143DGT2</accession>
<evidence type="ECO:0000313" key="17">
    <source>
        <dbReference type="EMBL" id="AMW35358.1"/>
    </source>
</evidence>
<evidence type="ECO:0000256" key="3">
    <source>
        <dbReference type="ARBA" id="ARBA00022093"/>
    </source>
</evidence>
<dbReference type="InterPro" id="IPR050790">
    <property type="entry name" value="ExbB/TolQ_transport"/>
</dbReference>
<keyword evidence="4 12" id="KW-0813">Transport</keyword>
<evidence type="ECO:0000256" key="4">
    <source>
        <dbReference type="ARBA" id="ARBA00022448"/>
    </source>
</evidence>
<dbReference type="GeneID" id="53317366"/>
<reference evidence="17 18" key="1">
    <citation type="submission" date="2016-02" db="EMBL/GenBank/DDBJ databases">
        <title>Complete Genome of H5569, the type strain of the newly described species Haematospirillium jordaniae.</title>
        <authorList>
            <person name="Nicholson A.C."/>
            <person name="Humrighouse B.W."/>
            <person name="Loparov V."/>
            <person name="McQuiston J.R."/>
        </authorList>
    </citation>
    <scope>NUCLEOTIDE SEQUENCE [LARGE SCALE GENOMIC DNA]</scope>
    <source>
        <strain evidence="17 18">H5569</strain>
    </source>
</reference>
<keyword evidence="10 14" id="KW-0472">Membrane</keyword>
<dbReference type="GO" id="GO:0022857">
    <property type="term" value="F:transmembrane transporter activity"/>
    <property type="evidence" value="ECO:0007669"/>
    <property type="project" value="InterPro"/>
</dbReference>
<evidence type="ECO:0000259" key="16">
    <source>
        <dbReference type="Pfam" id="PF01618"/>
    </source>
</evidence>
<keyword evidence="15" id="KW-0732">Signal</keyword>
<feature type="transmembrane region" description="Helical" evidence="14">
    <location>
        <begin position="72"/>
        <end position="93"/>
    </location>
</feature>
<dbReference type="Proteomes" id="UP000076066">
    <property type="component" value="Chromosome"/>
</dbReference>
<feature type="chain" id="PRO_5044368625" description="Biopolymer transport protein ExbB" evidence="15">
    <location>
        <begin position="36"/>
        <end position="302"/>
    </location>
</feature>
<dbReference type="STRING" id="1549855.AY555_09395"/>
<evidence type="ECO:0000256" key="2">
    <source>
        <dbReference type="ARBA" id="ARBA00011471"/>
    </source>
</evidence>
<keyword evidence="7 14" id="KW-0812">Transmembrane</keyword>
<proteinExistence type="inferred from homology"/>
<comment type="similarity">
    <text evidence="12">Belongs to the exbB/tolQ family.</text>
</comment>
<dbReference type="EMBL" id="CP014525">
    <property type="protein sequence ID" value="AMW35358.1"/>
    <property type="molecule type" value="Genomic_DNA"/>
</dbReference>
<evidence type="ECO:0000256" key="8">
    <source>
        <dbReference type="ARBA" id="ARBA00022927"/>
    </source>
</evidence>
<gene>
    <name evidence="17" type="ORF">AY555_09395</name>
</gene>
<sequence>MYKINAKVFSTDTIRLLTILAAVALLCVFSLLSQASATDTTAEATTAAVEATVSALPHDLSLGGMFMAADSVVKAVMGCLALASVMTWTIWGAKSLELRKAKRDLSRAIHALDTCRTAEEARTVLRDHNGLCHTMIGAAITEITLSGESGKEGIKDRTSSRLEQVEADAGRRMASGLGILASIGSNSPFIGLFGTVWGIMDSFIGISKAQTTNLAIVAPGIAEALLATAMGLVAAIPAVILYNLLVRSIGAYRGLVGNMSATMLRLVSRELDLRSESSPDIHQPRNHHSSPVRVAIPRSAAE</sequence>
<dbReference type="InterPro" id="IPR002898">
    <property type="entry name" value="MotA_ExbB_proton_chnl"/>
</dbReference>
<organism evidence="17 18">
    <name type="scientific">Haematospirillum jordaniae</name>
    <dbReference type="NCBI Taxonomy" id="1549855"/>
    <lineage>
        <taxon>Bacteria</taxon>
        <taxon>Pseudomonadati</taxon>
        <taxon>Pseudomonadota</taxon>
        <taxon>Alphaproteobacteria</taxon>
        <taxon>Rhodospirillales</taxon>
        <taxon>Novispirillaceae</taxon>
        <taxon>Haematospirillum</taxon>
    </lineage>
</organism>
<keyword evidence="9 14" id="KW-1133">Transmembrane helix</keyword>
<comment type="subcellular location">
    <subcellularLocation>
        <location evidence="1">Cell inner membrane</location>
        <topology evidence="1">Multi-pass membrane protein</topology>
    </subcellularLocation>
    <subcellularLocation>
        <location evidence="12">Membrane</location>
        <topology evidence="12">Multi-pass membrane protein</topology>
    </subcellularLocation>
</comment>
<protein>
    <recommendedName>
        <fullName evidence="3">Biopolymer transport protein ExbB</fullName>
    </recommendedName>
</protein>
<dbReference type="GO" id="GO:0005886">
    <property type="term" value="C:plasma membrane"/>
    <property type="evidence" value="ECO:0007669"/>
    <property type="project" value="UniProtKB-SubCell"/>
</dbReference>
<feature type="signal peptide" evidence="15">
    <location>
        <begin position="1"/>
        <end position="35"/>
    </location>
</feature>
<dbReference type="Pfam" id="PF01618">
    <property type="entry name" value="MotA_ExbB"/>
    <property type="match status" value="1"/>
</dbReference>
<evidence type="ECO:0000256" key="5">
    <source>
        <dbReference type="ARBA" id="ARBA00022475"/>
    </source>
</evidence>
<feature type="region of interest" description="Disordered" evidence="13">
    <location>
        <begin position="276"/>
        <end position="302"/>
    </location>
</feature>
<comment type="subunit">
    <text evidence="2">The accessory proteins ExbB and ExbD seem to form a complex with TonB.</text>
</comment>
<evidence type="ECO:0000256" key="6">
    <source>
        <dbReference type="ARBA" id="ARBA00022519"/>
    </source>
</evidence>
<dbReference type="RefSeq" id="WP_066136015.1">
    <property type="nucleotide sequence ID" value="NZ_CP014525.1"/>
</dbReference>
<feature type="transmembrane region" description="Helical" evidence="14">
    <location>
        <begin position="220"/>
        <end position="245"/>
    </location>
</feature>
<comment type="function">
    <text evidence="11">Involved in the TonB-dependent energy-dependent transport of various receptor-bound substrates. Protects ExbD from proteolytic degradation and functionally stabilizes TonB.</text>
</comment>
<keyword evidence="5" id="KW-1003">Cell membrane</keyword>